<dbReference type="InParanoid" id="A0A0V0R0U2"/>
<dbReference type="InterPro" id="IPR003231">
    <property type="entry name" value="ACP"/>
</dbReference>
<keyword evidence="3" id="KW-0813">Transport</keyword>
<keyword evidence="16" id="KW-1185">Reference proteome</keyword>
<keyword evidence="12 13" id="KW-0275">Fatty acid biosynthesis</keyword>
<organism evidence="15 16">
    <name type="scientific">Pseudocohnilembus persalinus</name>
    <name type="common">Ciliate</name>
    <dbReference type="NCBI Taxonomy" id="266149"/>
    <lineage>
        <taxon>Eukaryota</taxon>
        <taxon>Sar</taxon>
        <taxon>Alveolata</taxon>
        <taxon>Ciliophora</taxon>
        <taxon>Intramacronucleata</taxon>
        <taxon>Oligohymenophorea</taxon>
        <taxon>Scuticociliatia</taxon>
        <taxon>Philasterida</taxon>
        <taxon>Pseudocohnilembidae</taxon>
        <taxon>Pseudocohnilembus</taxon>
    </lineage>
</organism>
<dbReference type="OrthoDB" id="448946at2759"/>
<evidence type="ECO:0000313" key="16">
    <source>
        <dbReference type="Proteomes" id="UP000054937"/>
    </source>
</evidence>
<evidence type="ECO:0000256" key="5">
    <source>
        <dbReference type="ARBA" id="ARBA00022516"/>
    </source>
</evidence>
<keyword evidence="6" id="KW-0597">Phosphoprotein</keyword>
<dbReference type="PROSITE" id="PS50075">
    <property type="entry name" value="CARRIER"/>
    <property type="match status" value="1"/>
</dbReference>
<comment type="caution">
    <text evidence="15">The sequence shown here is derived from an EMBL/GenBank/DDBJ whole genome shotgun (WGS) entry which is preliminary data.</text>
</comment>
<evidence type="ECO:0000256" key="6">
    <source>
        <dbReference type="ARBA" id="ARBA00022553"/>
    </source>
</evidence>
<comment type="function">
    <text evidence="13">Carrier of the growing fatty acid chain in fatty acid biosynthesis.</text>
</comment>
<evidence type="ECO:0000256" key="10">
    <source>
        <dbReference type="ARBA" id="ARBA00023098"/>
    </source>
</evidence>
<dbReference type="FunCoup" id="A0A0V0R0U2">
    <property type="interactions" value="77"/>
</dbReference>
<evidence type="ECO:0000259" key="14">
    <source>
        <dbReference type="PROSITE" id="PS50075"/>
    </source>
</evidence>
<dbReference type="Pfam" id="PF00550">
    <property type="entry name" value="PP-binding"/>
    <property type="match status" value="1"/>
</dbReference>
<evidence type="ECO:0000256" key="3">
    <source>
        <dbReference type="ARBA" id="ARBA00022448"/>
    </source>
</evidence>
<keyword evidence="11" id="KW-0496">Mitochondrion</keyword>
<dbReference type="SUPFAM" id="SSF47336">
    <property type="entry name" value="ACP-like"/>
    <property type="match status" value="1"/>
</dbReference>
<evidence type="ECO:0000256" key="7">
    <source>
        <dbReference type="ARBA" id="ARBA00022832"/>
    </source>
</evidence>
<dbReference type="PANTHER" id="PTHR20863:SF28">
    <property type="entry name" value="ACYL CARRIER PROTEIN, MITOCHONDRIAL"/>
    <property type="match status" value="1"/>
</dbReference>
<dbReference type="GO" id="GO:0000036">
    <property type="term" value="F:acyl carrier activity"/>
    <property type="evidence" value="ECO:0007669"/>
    <property type="project" value="TreeGrafter"/>
</dbReference>
<evidence type="ECO:0000256" key="9">
    <source>
        <dbReference type="ARBA" id="ARBA00022982"/>
    </source>
</evidence>
<dbReference type="InterPro" id="IPR009081">
    <property type="entry name" value="PP-bd_ACP"/>
</dbReference>
<keyword evidence="5 13" id="KW-0444">Lipid biosynthesis</keyword>
<dbReference type="GO" id="GO:0000035">
    <property type="term" value="F:acyl binding"/>
    <property type="evidence" value="ECO:0007669"/>
    <property type="project" value="TreeGrafter"/>
</dbReference>
<keyword evidence="10" id="KW-0443">Lipid metabolism</keyword>
<evidence type="ECO:0000256" key="1">
    <source>
        <dbReference type="ARBA" id="ARBA00004173"/>
    </source>
</evidence>
<reference evidence="15 16" key="1">
    <citation type="journal article" date="2015" name="Sci. Rep.">
        <title>Genome of the facultative scuticociliatosis pathogen Pseudocohnilembus persalinus provides insight into its virulence through horizontal gene transfer.</title>
        <authorList>
            <person name="Xiong J."/>
            <person name="Wang G."/>
            <person name="Cheng J."/>
            <person name="Tian M."/>
            <person name="Pan X."/>
            <person name="Warren A."/>
            <person name="Jiang C."/>
            <person name="Yuan D."/>
            <person name="Miao W."/>
        </authorList>
    </citation>
    <scope>NUCLEOTIDE SEQUENCE [LARGE SCALE GENOMIC DNA]</scope>
    <source>
        <strain evidence="15">36N120E</strain>
    </source>
</reference>
<keyword evidence="8" id="KW-0809">Transit peptide</keyword>
<evidence type="ECO:0000256" key="12">
    <source>
        <dbReference type="ARBA" id="ARBA00023160"/>
    </source>
</evidence>
<evidence type="ECO:0000256" key="13">
    <source>
        <dbReference type="RuleBase" id="RU000722"/>
    </source>
</evidence>
<dbReference type="OMA" id="NSATWAH"/>
<dbReference type="GO" id="GO:0005739">
    <property type="term" value="C:mitochondrion"/>
    <property type="evidence" value="ECO:0007669"/>
    <property type="project" value="UniProtKB-SubCell"/>
</dbReference>
<evidence type="ECO:0000256" key="2">
    <source>
        <dbReference type="ARBA" id="ARBA00010930"/>
    </source>
</evidence>
<dbReference type="Gene3D" id="1.10.1200.10">
    <property type="entry name" value="ACP-like"/>
    <property type="match status" value="1"/>
</dbReference>
<evidence type="ECO:0000256" key="11">
    <source>
        <dbReference type="ARBA" id="ARBA00023128"/>
    </source>
</evidence>
<name>A0A0V0R0U2_PSEPJ</name>
<evidence type="ECO:0000256" key="4">
    <source>
        <dbReference type="ARBA" id="ARBA00022450"/>
    </source>
</evidence>
<accession>A0A0V0R0U2</accession>
<comment type="similarity">
    <text evidence="2">Belongs to the acyl carrier protein (ACP) family.</text>
</comment>
<dbReference type="InterPro" id="IPR036736">
    <property type="entry name" value="ACP-like_sf"/>
</dbReference>
<sequence length="142" mass="16766">MIQNQLKAFQKLALNNFKSLQTRGLYSFLDTKDPSRRTTSKNSYDNLEKENHYQASFLEEQEIQARMLKCAREFPEVNLKQFDWEADFKKLGLDSLNRVAYIVSIEHEFNMVFPDRVFDNFNTPEDITRYISSFAGAFKKSQ</sequence>
<dbReference type="AlphaFoldDB" id="A0A0V0R0U2"/>
<keyword evidence="9" id="KW-0249">Electron transport</keyword>
<evidence type="ECO:0000313" key="15">
    <source>
        <dbReference type="EMBL" id="KRX08178.1"/>
    </source>
</evidence>
<dbReference type="EMBL" id="LDAU01000070">
    <property type="protein sequence ID" value="KRX08178.1"/>
    <property type="molecule type" value="Genomic_DNA"/>
</dbReference>
<dbReference type="PANTHER" id="PTHR20863">
    <property type="entry name" value="ACYL CARRIER PROTEIN"/>
    <property type="match status" value="1"/>
</dbReference>
<dbReference type="Proteomes" id="UP000054937">
    <property type="component" value="Unassembled WGS sequence"/>
</dbReference>
<keyword evidence="7" id="KW-0276">Fatty acid metabolism</keyword>
<feature type="domain" description="Carrier" evidence="14">
    <location>
        <begin position="54"/>
        <end position="135"/>
    </location>
</feature>
<gene>
    <name evidence="15" type="ORF">PPERSA_12333</name>
</gene>
<comment type="subcellular location">
    <subcellularLocation>
        <location evidence="1">Mitochondrion</location>
    </subcellularLocation>
</comment>
<evidence type="ECO:0000256" key="8">
    <source>
        <dbReference type="ARBA" id="ARBA00022946"/>
    </source>
</evidence>
<proteinExistence type="inferred from homology"/>
<keyword evidence="4 13" id="KW-0596">Phosphopantetheine</keyword>
<protein>
    <recommendedName>
        <fullName evidence="13">Acyl carrier protein</fullName>
    </recommendedName>
</protein>